<dbReference type="RefSeq" id="WP_188436389.1">
    <property type="nucleotide sequence ID" value="NZ_BMCM01000003.1"/>
</dbReference>
<reference evidence="3" key="1">
    <citation type="journal article" date="2019" name="Int. J. Syst. Evol. Microbiol.">
        <title>The Global Catalogue of Microorganisms (GCM) 10K type strain sequencing project: providing services to taxonomists for standard genome sequencing and annotation.</title>
        <authorList>
            <consortium name="The Broad Institute Genomics Platform"/>
            <consortium name="The Broad Institute Genome Sequencing Center for Infectious Disease"/>
            <person name="Wu L."/>
            <person name="Ma J."/>
        </authorList>
    </citation>
    <scope>NUCLEOTIDE SEQUENCE [LARGE SCALE GENOMIC DNA]</scope>
    <source>
        <strain evidence="3">CCM 7640</strain>
    </source>
</reference>
<sequence>MIAFFAALIPIVGSLYAAGTFLTEQARLAHERRVRERIAPRIWAEHERQMERAKAREIGFDEVSIVPNEFERRLLTWNGIEHPRPTYGDMDINVAMSAPLLPASERRRQWVLLVSASAGAVLLAIDASVAAAWTTVAR</sequence>
<gene>
    <name evidence="2" type="ORF">GCM10007269_19350</name>
</gene>
<comment type="caution">
    <text evidence="2">The sequence shown here is derived from an EMBL/GenBank/DDBJ whole genome shotgun (WGS) entry which is preliminary data.</text>
</comment>
<feature type="transmembrane region" description="Helical" evidence="1">
    <location>
        <begin position="110"/>
        <end position="133"/>
    </location>
</feature>
<evidence type="ECO:0000256" key="1">
    <source>
        <dbReference type="SAM" id="Phobius"/>
    </source>
</evidence>
<dbReference type="EMBL" id="BMCM01000003">
    <property type="protein sequence ID" value="GGD76478.1"/>
    <property type="molecule type" value="Genomic_DNA"/>
</dbReference>
<keyword evidence="3" id="KW-1185">Reference proteome</keyword>
<keyword evidence="1" id="KW-0472">Membrane</keyword>
<evidence type="ECO:0000313" key="2">
    <source>
        <dbReference type="EMBL" id="GGD76478.1"/>
    </source>
</evidence>
<organism evidence="2 3">
    <name type="scientific">Microbacterium murale</name>
    <dbReference type="NCBI Taxonomy" id="1081040"/>
    <lineage>
        <taxon>Bacteria</taxon>
        <taxon>Bacillati</taxon>
        <taxon>Actinomycetota</taxon>
        <taxon>Actinomycetes</taxon>
        <taxon>Micrococcales</taxon>
        <taxon>Microbacteriaceae</taxon>
        <taxon>Microbacterium</taxon>
    </lineage>
</organism>
<accession>A0ABQ1RSD1</accession>
<name>A0ABQ1RSD1_9MICO</name>
<keyword evidence="1" id="KW-0812">Transmembrane</keyword>
<proteinExistence type="predicted"/>
<protein>
    <submittedName>
        <fullName evidence="2">Uncharacterized protein</fullName>
    </submittedName>
</protein>
<evidence type="ECO:0000313" key="3">
    <source>
        <dbReference type="Proteomes" id="UP000629365"/>
    </source>
</evidence>
<dbReference type="Proteomes" id="UP000629365">
    <property type="component" value="Unassembled WGS sequence"/>
</dbReference>
<keyword evidence="1" id="KW-1133">Transmembrane helix</keyword>